<evidence type="ECO:0000256" key="14">
    <source>
        <dbReference type="SAM" id="Phobius"/>
    </source>
</evidence>
<keyword evidence="16" id="KW-1185">Reference proteome</keyword>
<feature type="compositionally biased region" description="Basic and acidic residues" evidence="13">
    <location>
        <begin position="108"/>
        <end position="128"/>
    </location>
</feature>
<keyword evidence="8 14" id="KW-0812">Transmembrane</keyword>
<comment type="function">
    <text evidence="1">The SecYEG-SecDF-YajC-YidC holo-translocon (HTL) protein secretase/insertase is a supercomplex required for protein secretion, insertion of proteins into membranes, and assembly of membrane protein complexes. While the SecYEG complex is essential for assembly of a number of proteins and complexes, the SecDF-YajC-YidC subcomplex facilitates these functions.</text>
</comment>
<keyword evidence="10 14" id="KW-1133">Transmembrane helix</keyword>
<keyword evidence="6" id="KW-0813">Transport</keyword>
<comment type="similarity">
    <text evidence="3">Belongs to the YajC family.</text>
</comment>
<dbReference type="PANTHER" id="PTHR33909">
    <property type="entry name" value="SEC TRANSLOCON ACCESSORY COMPLEX SUBUNIT YAJC"/>
    <property type="match status" value="1"/>
</dbReference>
<dbReference type="InterPro" id="IPR003849">
    <property type="entry name" value="Preprotein_translocase_YajC"/>
</dbReference>
<comment type="subunit">
    <text evidence="4">Part of the SecDF-YidC-YajC translocase complex. The SecDF-YidC-YajC translocase forms a supercomplex with SecYEG, called the holo-translocon (HTL).</text>
</comment>
<dbReference type="Proteomes" id="UP000646365">
    <property type="component" value="Unassembled WGS sequence"/>
</dbReference>
<evidence type="ECO:0000256" key="3">
    <source>
        <dbReference type="ARBA" id="ARBA00006742"/>
    </source>
</evidence>
<evidence type="ECO:0000256" key="2">
    <source>
        <dbReference type="ARBA" id="ARBA00004162"/>
    </source>
</evidence>
<name>A0A8J2YT01_9PROT</name>
<sequence length="170" mass="17652">MLFSTAFAQTAAGGGSDFQAQLVQFAPLIMIAAVFYFLLIRPQQQRAKQLKTALAALRRGDKIVTAGGMIASVSRVINDDEVEVEIAAGIKVRVVRSTITTILSKPEPAGKDAGKDKGGKSGETKDAEAETGEGGEGTDGSAKRRRGPAKPAGKAPETEAADAKPTDAPK</sequence>
<evidence type="ECO:0000256" key="13">
    <source>
        <dbReference type="SAM" id="MobiDB-lite"/>
    </source>
</evidence>
<keyword evidence="7" id="KW-1003">Cell membrane</keyword>
<evidence type="ECO:0000256" key="10">
    <source>
        <dbReference type="ARBA" id="ARBA00022989"/>
    </source>
</evidence>
<evidence type="ECO:0000256" key="11">
    <source>
        <dbReference type="ARBA" id="ARBA00023010"/>
    </source>
</evidence>
<keyword evidence="12 14" id="KW-0472">Membrane</keyword>
<dbReference type="GO" id="GO:0005886">
    <property type="term" value="C:plasma membrane"/>
    <property type="evidence" value="ECO:0007669"/>
    <property type="project" value="UniProtKB-SubCell"/>
</dbReference>
<dbReference type="RefSeq" id="WP_189045014.1">
    <property type="nucleotide sequence ID" value="NZ_BMJQ01000004.1"/>
</dbReference>
<evidence type="ECO:0000256" key="7">
    <source>
        <dbReference type="ARBA" id="ARBA00022475"/>
    </source>
</evidence>
<reference evidence="15" key="1">
    <citation type="journal article" date="2014" name="Int. J. Syst. Evol. Microbiol.">
        <title>Complete genome sequence of Corynebacterium casei LMG S-19264T (=DSM 44701T), isolated from a smear-ripened cheese.</title>
        <authorList>
            <consortium name="US DOE Joint Genome Institute (JGI-PGF)"/>
            <person name="Walter F."/>
            <person name="Albersmeier A."/>
            <person name="Kalinowski J."/>
            <person name="Ruckert C."/>
        </authorList>
    </citation>
    <scope>NUCLEOTIDE SEQUENCE</scope>
    <source>
        <strain evidence="15">CGMCC 1.15725</strain>
    </source>
</reference>
<dbReference type="PRINTS" id="PR01853">
    <property type="entry name" value="YAJCTRNLCASE"/>
</dbReference>
<comment type="caution">
    <text evidence="15">The sequence shown here is derived from an EMBL/GenBank/DDBJ whole genome shotgun (WGS) entry which is preliminary data.</text>
</comment>
<keyword evidence="11" id="KW-0811">Translocation</keyword>
<evidence type="ECO:0000256" key="6">
    <source>
        <dbReference type="ARBA" id="ARBA00022448"/>
    </source>
</evidence>
<dbReference type="SMART" id="SM01323">
    <property type="entry name" value="YajC"/>
    <property type="match status" value="1"/>
</dbReference>
<feature type="region of interest" description="Disordered" evidence="13">
    <location>
        <begin position="105"/>
        <end position="170"/>
    </location>
</feature>
<dbReference type="GO" id="GO:0015031">
    <property type="term" value="P:protein transport"/>
    <property type="evidence" value="ECO:0007669"/>
    <property type="project" value="UniProtKB-KW"/>
</dbReference>
<organism evidence="15 16">
    <name type="scientific">Aliidongia dinghuensis</name>
    <dbReference type="NCBI Taxonomy" id="1867774"/>
    <lineage>
        <taxon>Bacteria</taxon>
        <taxon>Pseudomonadati</taxon>
        <taxon>Pseudomonadota</taxon>
        <taxon>Alphaproteobacteria</taxon>
        <taxon>Rhodospirillales</taxon>
        <taxon>Dongiaceae</taxon>
        <taxon>Aliidongia</taxon>
    </lineage>
</organism>
<evidence type="ECO:0000313" key="16">
    <source>
        <dbReference type="Proteomes" id="UP000646365"/>
    </source>
</evidence>
<feature type="compositionally biased region" description="Basic and acidic residues" evidence="13">
    <location>
        <begin position="161"/>
        <end position="170"/>
    </location>
</feature>
<dbReference type="AlphaFoldDB" id="A0A8J2YT01"/>
<proteinExistence type="inferred from homology"/>
<dbReference type="Pfam" id="PF02699">
    <property type="entry name" value="YajC"/>
    <property type="match status" value="1"/>
</dbReference>
<evidence type="ECO:0000256" key="8">
    <source>
        <dbReference type="ARBA" id="ARBA00022692"/>
    </source>
</evidence>
<evidence type="ECO:0000256" key="1">
    <source>
        <dbReference type="ARBA" id="ARBA00002061"/>
    </source>
</evidence>
<dbReference type="NCBIfam" id="TIGR00739">
    <property type="entry name" value="yajC"/>
    <property type="match status" value="1"/>
</dbReference>
<protein>
    <recommendedName>
        <fullName evidence="5">Sec translocon accessory complex subunit YajC</fullName>
    </recommendedName>
</protein>
<dbReference type="EMBL" id="BMJQ01000004">
    <property type="protein sequence ID" value="GGF13782.1"/>
    <property type="molecule type" value="Genomic_DNA"/>
</dbReference>
<evidence type="ECO:0000256" key="9">
    <source>
        <dbReference type="ARBA" id="ARBA00022927"/>
    </source>
</evidence>
<reference evidence="15" key="2">
    <citation type="submission" date="2020-09" db="EMBL/GenBank/DDBJ databases">
        <authorList>
            <person name="Sun Q."/>
            <person name="Zhou Y."/>
        </authorList>
    </citation>
    <scope>NUCLEOTIDE SEQUENCE</scope>
    <source>
        <strain evidence="15">CGMCC 1.15725</strain>
    </source>
</reference>
<dbReference type="PANTHER" id="PTHR33909:SF1">
    <property type="entry name" value="SEC TRANSLOCON ACCESSORY COMPLEX SUBUNIT YAJC"/>
    <property type="match status" value="1"/>
</dbReference>
<gene>
    <name evidence="15" type="ORF">GCM10011611_19390</name>
</gene>
<accession>A0A8J2YT01</accession>
<evidence type="ECO:0000256" key="5">
    <source>
        <dbReference type="ARBA" id="ARBA00014962"/>
    </source>
</evidence>
<comment type="subcellular location">
    <subcellularLocation>
        <location evidence="2">Cell membrane</location>
        <topology evidence="2">Single-pass membrane protein</topology>
    </subcellularLocation>
</comment>
<keyword evidence="9" id="KW-0653">Protein transport</keyword>
<evidence type="ECO:0000256" key="4">
    <source>
        <dbReference type="ARBA" id="ARBA00011718"/>
    </source>
</evidence>
<feature type="transmembrane region" description="Helical" evidence="14">
    <location>
        <begin position="20"/>
        <end position="39"/>
    </location>
</feature>
<evidence type="ECO:0000313" key="15">
    <source>
        <dbReference type="EMBL" id="GGF13782.1"/>
    </source>
</evidence>
<evidence type="ECO:0000256" key="12">
    <source>
        <dbReference type="ARBA" id="ARBA00023136"/>
    </source>
</evidence>